<dbReference type="GO" id="GO:0005634">
    <property type="term" value="C:nucleus"/>
    <property type="evidence" value="ECO:0007669"/>
    <property type="project" value="UniProtKB-SubCell"/>
</dbReference>
<dbReference type="GO" id="GO:0003682">
    <property type="term" value="F:chromatin binding"/>
    <property type="evidence" value="ECO:0007669"/>
    <property type="project" value="TreeGrafter"/>
</dbReference>
<dbReference type="InterPro" id="IPR000330">
    <property type="entry name" value="SNF2_N"/>
</dbReference>
<evidence type="ECO:0000256" key="8">
    <source>
        <dbReference type="ARBA" id="ARBA00022840"/>
    </source>
</evidence>
<dbReference type="SMART" id="SM00249">
    <property type="entry name" value="PHD"/>
    <property type="match status" value="1"/>
</dbReference>
<feature type="region of interest" description="Disordered" evidence="10">
    <location>
        <begin position="1292"/>
        <end position="1343"/>
    </location>
</feature>
<dbReference type="Pfam" id="PF15446">
    <property type="entry name" value="zf-PHD-like"/>
    <property type="match status" value="1"/>
</dbReference>
<evidence type="ECO:0000256" key="7">
    <source>
        <dbReference type="ARBA" id="ARBA00022833"/>
    </source>
</evidence>
<evidence type="ECO:0000256" key="9">
    <source>
        <dbReference type="ARBA" id="ARBA00023242"/>
    </source>
</evidence>
<evidence type="ECO:0000259" key="11">
    <source>
        <dbReference type="PROSITE" id="PS51192"/>
    </source>
</evidence>
<dbReference type="SMART" id="SM00487">
    <property type="entry name" value="DEXDc"/>
    <property type="match status" value="1"/>
</dbReference>
<dbReference type="Gene3D" id="3.40.50.10810">
    <property type="entry name" value="Tandem AAA-ATPase domain"/>
    <property type="match status" value="1"/>
</dbReference>
<reference evidence="13 14" key="1">
    <citation type="journal article" date="2015" name="Genome Announc.">
        <title>Draft Genome Sequence and Gene Annotation of the Entomopathogenic Fungus Verticillium hemipterigenum.</title>
        <authorList>
            <person name="Horn F."/>
            <person name="Habel A."/>
            <person name="Scharf D.H."/>
            <person name="Dworschak J."/>
            <person name="Brakhage A.A."/>
            <person name="Guthke R."/>
            <person name="Hertweck C."/>
            <person name="Linde J."/>
        </authorList>
    </citation>
    <scope>NUCLEOTIDE SEQUENCE [LARGE SCALE GENOMIC DNA]</scope>
</reference>
<dbReference type="InterPro" id="IPR056616">
    <property type="entry name" value="Chromo_MIT1"/>
</dbReference>
<accession>A0A0A1T8D4</accession>
<feature type="region of interest" description="Disordered" evidence="10">
    <location>
        <begin position="1"/>
        <end position="67"/>
    </location>
</feature>
<dbReference type="Proteomes" id="UP000039046">
    <property type="component" value="Unassembled WGS sequence"/>
</dbReference>
<feature type="compositionally biased region" description="Acidic residues" evidence="10">
    <location>
        <begin position="1318"/>
        <end position="1341"/>
    </location>
</feature>
<dbReference type="GO" id="GO:0140658">
    <property type="term" value="F:ATP-dependent chromatin remodeler activity"/>
    <property type="evidence" value="ECO:0007669"/>
    <property type="project" value="TreeGrafter"/>
</dbReference>
<feature type="region of interest" description="Disordered" evidence="10">
    <location>
        <begin position="194"/>
        <end position="225"/>
    </location>
</feature>
<feature type="region of interest" description="Disordered" evidence="10">
    <location>
        <begin position="261"/>
        <end position="301"/>
    </location>
</feature>
<keyword evidence="5" id="KW-0863">Zinc-finger</keyword>
<dbReference type="SMART" id="SM00490">
    <property type="entry name" value="HELICc"/>
    <property type="match status" value="1"/>
</dbReference>
<gene>
    <name evidence="13" type="ORF">VHEMI02596</name>
</gene>
<dbReference type="InterPro" id="IPR041684">
    <property type="entry name" value="Znf-PHD-like"/>
</dbReference>
<keyword evidence="9" id="KW-0539">Nucleus</keyword>
<evidence type="ECO:0000259" key="12">
    <source>
        <dbReference type="PROSITE" id="PS51194"/>
    </source>
</evidence>
<dbReference type="InterPro" id="IPR038718">
    <property type="entry name" value="SNF2-like_sf"/>
</dbReference>
<dbReference type="InterPro" id="IPR016197">
    <property type="entry name" value="Chromo-like_dom_sf"/>
</dbReference>
<dbReference type="InterPro" id="IPR013083">
    <property type="entry name" value="Znf_RING/FYVE/PHD"/>
</dbReference>
<evidence type="ECO:0000313" key="14">
    <source>
        <dbReference type="Proteomes" id="UP000039046"/>
    </source>
</evidence>
<dbReference type="InterPro" id="IPR001965">
    <property type="entry name" value="Znf_PHD"/>
</dbReference>
<dbReference type="Pfam" id="PF00176">
    <property type="entry name" value="SNF2-rel_dom"/>
    <property type="match status" value="1"/>
</dbReference>
<dbReference type="GO" id="GO:0016887">
    <property type="term" value="F:ATP hydrolysis activity"/>
    <property type="evidence" value="ECO:0007669"/>
    <property type="project" value="TreeGrafter"/>
</dbReference>
<dbReference type="InterPro" id="IPR049730">
    <property type="entry name" value="SNF2/RAD54-like_C"/>
</dbReference>
<dbReference type="GO" id="GO:0005524">
    <property type="term" value="F:ATP binding"/>
    <property type="evidence" value="ECO:0007669"/>
    <property type="project" value="UniProtKB-KW"/>
</dbReference>
<evidence type="ECO:0000256" key="5">
    <source>
        <dbReference type="ARBA" id="ARBA00022771"/>
    </source>
</evidence>
<dbReference type="GO" id="GO:0008270">
    <property type="term" value="F:zinc ion binding"/>
    <property type="evidence" value="ECO:0007669"/>
    <property type="project" value="UniProtKB-KW"/>
</dbReference>
<proteinExistence type="predicted"/>
<dbReference type="CDD" id="cd17919">
    <property type="entry name" value="DEXHc_Snf"/>
    <property type="match status" value="1"/>
</dbReference>
<organism evidence="13 14">
    <name type="scientific">[Torrubiella] hemipterigena</name>
    <dbReference type="NCBI Taxonomy" id="1531966"/>
    <lineage>
        <taxon>Eukaryota</taxon>
        <taxon>Fungi</taxon>
        <taxon>Dikarya</taxon>
        <taxon>Ascomycota</taxon>
        <taxon>Pezizomycotina</taxon>
        <taxon>Sordariomycetes</taxon>
        <taxon>Hypocreomycetidae</taxon>
        <taxon>Hypocreales</taxon>
        <taxon>Clavicipitaceae</taxon>
        <taxon>Clavicipitaceae incertae sedis</taxon>
        <taxon>'Torrubiella' clade</taxon>
    </lineage>
</organism>
<feature type="domain" description="Helicase ATP-binding" evidence="11">
    <location>
        <begin position="729"/>
        <end position="901"/>
    </location>
</feature>
<dbReference type="Pfam" id="PF23615">
    <property type="entry name" value="Chromo_MIT1"/>
    <property type="match status" value="1"/>
</dbReference>
<protein>
    <submittedName>
        <fullName evidence="13">Uncharacterized protein</fullName>
    </submittedName>
</protein>
<keyword evidence="7" id="KW-0862">Zinc</keyword>
<dbReference type="OrthoDB" id="5857104at2759"/>
<keyword evidence="6" id="KW-0378">Hydrolase</keyword>
<keyword evidence="3" id="KW-0479">Metal-binding</keyword>
<evidence type="ECO:0000256" key="3">
    <source>
        <dbReference type="ARBA" id="ARBA00022723"/>
    </source>
</evidence>
<dbReference type="Gene3D" id="3.40.50.300">
    <property type="entry name" value="P-loop containing nucleotide triphosphate hydrolases"/>
    <property type="match status" value="1"/>
</dbReference>
<dbReference type="InterPro" id="IPR011011">
    <property type="entry name" value="Znf_FYVE_PHD"/>
</dbReference>
<feature type="compositionally biased region" description="Basic residues" evidence="10">
    <location>
        <begin position="215"/>
        <end position="224"/>
    </location>
</feature>
<dbReference type="InterPro" id="IPR055565">
    <property type="entry name" value="DUF7141"/>
</dbReference>
<dbReference type="InterPro" id="IPR027417">
    <property type="entry name" value="P-loop_NTPase"/>
</dbReference>
<dbReference type="CDD" id="cd18793">
    <property type="entry name" value="SF2_C_SNF"/>
    <property type="match status" value="1"/>
</dbReference>
<dbReference type="GO" id="GO:0000785">
    <property type="term" value="C:chromatin"/>
    <property type="evidence" value="ECO:0007669"/>
    <property type="project" value="TreeGrafter"/>
</dbReference>
<dbReference type="SUPFAM" id="SSF54160">
    <property type="entry name" value="Chromo domain-like"/>
    <property type="match status" value="1"/>
</dbReference>
<dbReference type="CDD" id="cd18660">
    <property type="entry name" value="CD1_tandem"/>
    <property type="match status" value="1"/>
</dbReference>
<keyword evidence="8" id="KW-0067">ATP-binding</keyword>
<feature type="compositionally biased region" description="Basic residues" evidence="10">
    <location>
        <begin position="269"/>
        <end position="285"/>
    </location>
</feature>
<dbReference type="GO" id="GO:0003677">
    <property type="term" value="F:DNA binding"/>
    <property type="evidence" value="ECO:0007669"/>
    <property type="project" value="TreeGrafter"/>
</dbReference>
<dbReference type="SUPFAM" id="SSF52540">
    <property type="entry name" value="P-loop containing nucleoside triphosphate hydrolases"/>
    <property type="match status" value="2"/>
</dbReference>
<dbReference type="Gene3D" id="3.30.40.10">
    <property type="entry name" value="Zinc/RING finger domain, C3HC4 (zinc finger)"/>
    <property type="match status" value="1"/>
</dbReference>
<sequence>MESTDEHTEYSSPPAQTKDNDSLMISDDEDSDAVSGHSFQDEKPPQLSPAPDLEAVDTASNSSKQGTDYEITEKLGAIEIGLPIVSQELLNEFKVVESSIIERIVDQSGSGLDALYTVEFSDGREDVIKHVNLFTFSNAEEALFEFMDAADHIQSSHKRRKTYVFDDGSDNEDAASTNSVSSASSLISSLIPRRTRRHRQVVHDSDSVPSDITHRQRSLRKREHKSVNLTRLSQASVGMVTMSDDSDIDPLQDEDDFYPIRSDFALPGRPRRGMARRKPVRLQRRSHNDADVRRSGRATKNTASMVEDDLDDILYDERIVKTSDTPKIHSIKEVFEDISVTSEFGSVHLRQCISCGQSGRRGQLVFCQGCTTAVHKHCLGPRSARDHLVTKVGTDQFVLQCKYCTGTYTKNDKKAPSYSRCQQCKADGRACKAFSKRQRAKQEEKLRLEHDGIDPITVVEDSLINNGENVLFRCNGCHRAWHQDHLPALGKRITSDEIQPGSMEDYMVDSTCNQCSAAPGKIHQIVAWRPSDMSTYAPTLVHADVSEDEKNYLIKWEHKSHFHCTWVPGSWLYGFAHGTMRSSFAKRAAEQPLCKGSEKDAIPADYLTADIIFALKLNHNASMPKTKEAALKAVSSVKRMLVRFRGLSYDFVVWDSPPTKEMGFLYEAFQDAYKQYVDGQFFVNEAPNIIRERLRKMRLGKPPQITGQPTYIKGGSLMDYQIEGVNWMLDNFHESKSVILADEMGLGKTVQVISFIATLIHDTPKCYPFLVVVPNATCGNWRREFKQWAPDLRVVSYHGGKVSQEYAYKYELFPNGADDMKAHVVVMSYDSAQDPATHGKFKRVQWAGLVVDEGQRLKNDENQLYTALSAIKLPFQLLLTGTPLQNNTKELFNLLQFIDRNQNADKLGEEYAVLTKDNLPKLHEKIRPYFLRRTKAGVLTFLPPMRQIIVPVTMTALQAKLSKTIMSKNPQLIKAMFAKRELTRSEKGSLNNILMQLRKCLCHPFVYSTAIEETYHDAAILHQNLIHASAKLELLNIMLPKLRDNGHRVLIFSQFLIQLDIMEEYMAGMRYNFQRLDGSMTSLEKQQCIEAFNAPDSPAFVMLLSTRAGGVGINLATADTVIVMDPDFNPHQDMQAFARAHRIGQKKSVLCFQLMTKGTVEERIMQMGRRKMALDHALIETMDDENLEAEDIESILKHGAEALFNDDYQKTAIKYTSAAVDKLLDRSDLLVTAAATTEQPQFPYGQVWDNSNSSLEDVGNIDDDELIDDDASRGFWDKILAQREEEARREAELSQEVLGRGGRRRTDVNYNSHANDLGLDEDTDSQDDFEDAAQSESEEDVPELRTKVSMLGTDSDNLRLDNATRVTGLAASQQYQSAQVHSQPLGLPTNRPTDIPTDVSIDVSKAPPKGLQGKRKGKQPLLNRKRPLLSPEDQMAVVNMATRHAMGKTSFRVRLNSVTSLPTQSALSHLARSWDPNPPPPPARTVVKSQKAETVPLAQDGQTKPEAVISSVVPPGPQVVTITDSPPKPKRAKVDGMGILKAILTTMDPNSDTIKIGFGAYLQTISTEAEARIGIDIVGRHMRQGSLKTTWLAAMNNKLRFIVTNKADIGERVRRAAWMNNAAGSAALPRASSPDVIDLEPETPPKKPSPEIIDLEAEDRD</sequence>
<dbReference type="PANTHER" id="PTHR45623:SF17">
    <property type="entry name" value="CHROMODOMAIN-HELICASE-DNA-BINDING PROTEIN 3-RELATED"/>
    <property type="match status" value="1"/>
</dbReference>
<dbReference type="EMBL" id="CDHN01000001">
    <property type="protein sequence ID" value="CEJ82537.1"/>
    <property type="molecule type" value="Genomic_DNA"/>
</dbReference>
<evidence type="ECO:0000256" key="4">
    <source>
        <dbReference type="ARBA" id="ARBA00022741"/>
    </source>
</evidence>
<evidence type="ECO:0000313" key="13">
    <source>
        <dbReference type="EMBL" id="CEJ82537.1"/>
    </source>
</evidence>
<name>A0A0A1T8D4_9HYPO</name>
<feature type="region of interest" description="Disordered" evidence="10">
    <location>
        <begin position="1401"/>
        <end position="1424"/>
    </location>
</feature>
<dbReference type="STRING" id="1531966.A0A0A1T8D4"/>
<feature type="region of interest" description="Disordered" evidence="10">
    <location>
        <begin position="1628"/>
        <end position="1661"/>
    </location>
</feature>
<dbReference type="PROSITE" id="PS51192">
    <property type="entry name" value="HELICASE_ATP_BIND_1"/>
    <property type="match status" value="1"/>
</dbReference>
<keyword evidence="14" id="KW-1185">Reference proteome</keyword>
<dbReference type="SUPFAM" id="SSF57903">
    <property type="entry name" value="FYVE/PHD zinc finger"/>
    <property type="match status" value="1"/>
</dbReference>
<dbReference type="PANTHER" id="PTHR45623">
    <property type="entry name" value="CHROMODOMAIN-HELICASE-DNA-BINDING PROTEIN 3-RELATED-RELATED"/>
    <property type="match status" value="1"/>
</dbReference>
<evidence type="ECO:0000256" key="10">
    <source>
        <dbReference type="SAM" id="MobiDB-lite"/>
    </source>
</evidence>
<dbReference type="GO" id="GO:0042393">
    <property type="term" value="F:histone binding"/>
    <property type="evidence" value="ECO:0007669"/>
    <property type="project" value="TreeGrafter"/>
</dbReference>
<dbReference type="InterPro" id="IPR014001">
    <property type="entry name" value="Helicase_ATP-bd"/>
</dbReference>
<dbReference type="Pfam" id="PF23614">
    <property type="entry name" value="DUF7141"/>
    <property type="match status" value="1"/>
</dbReference>
<evidence type="ECO:0000256" key="6">
    <source>
        <dbReference type="ARBA" id="ARBA00022801"/>
    </source>
</evidence>
<dbReference type="HOGENOM" id="CLU_000315_18_0_1"/>
<dbReference type="PROSITE" id="PS51194">
    <property type="entry name" value="HELICASE_CTER"/>
    <property type="match status" value="1"/>
</dbReference>
<dbReference type="Pfam" id="PF00271">
    <property type="entry name" value="Helicase_C"/>
    <property type="match status" value="1"/>
</dbReference>
<evidence type="ECO:0000256" key="2">
    <source>
        <dbReference type="ARBA" id="ARBA00011353"/>
    </source>
</evidence>
<keyword evidence="4" id="KW-0547">Nucleotide-binding</keyword>
<feature type="compositionally biased region" description="Basic residues" evidence="10">
    <location>
        <begin position="1412"/>
        <end position="1424"/>
    </location>
</feature>
<comment type="subunit">
    <text evidence="2">Component of the NuA4 histone acetyltransferase complex.</text>
</comment>
<dbReference type="InterPro" id="IPR001650">
    <property type="entry name" value="Helicase_C-like"/>
</dbReference>
<comment type="subcellular location">
    <subcellularLocation>
        <location evidence="1">Nucleus</location>
    </subcellularLocation>
</comment>
<dbReference type="Gene3D" id="2.40.50.40">
    <property type="match status" value="1"/>
</dbReference>
<evidence type="ECO:0000256" key="1">
    <source>
        <dbReference type="ARBA" id="ARBA00004123"/>
    </source>
</evidence>
<feature type="domain" description="Helicase C-terminal" evidence="12">
    <location>
        <begin position="1034"/>
        <end position="1193"/>
    </location>
</feature>